<evidence type="ECO:0008006" key="3">
    <source>
        <dbReference type="Google" id="ProtNLM"/>
    </source>
</evidence>
<reference evidence="1 2" key="1">
    <citation type="submission" date="2017-06" db="EMBL/GenBank/DDBJ databases">
        <authorList>
            <person name="Kim H.J."/>
            <person name="Triplett B.A."/>
        </authorList>
    </citation>
    <scope>NUCLEOTIDE SEQUENCE [LARGE SCALE GENOMIC DNA]</scope>
    <source>
        <strain evidence="1 2">CGMCC 4.2132</strain>
    </source>
</reference>
<dbReference type="Proteomes" id="UP000198282">
    <property type="component" value="Unassembled WGS sequence"/>
</dbReference>
<accession>A0A239G0N6</accession>
<dbReference type="RefSeq" id="WP_089207908.1">
    <property type="nucleotide sequence ID" value="NZ_FZOD01000012.1"/>
</dbReference>
<sequence length="75" mass="7947">MTGLTVSAPADGVLVAELDRPPGNLLTVELCEEFVRLLRQPPEGAHVLRLRATGKVFCLGRERAGSTPGVPRPAS</sequence>
<dbReference type="OrthoDB" id="4698010at2"/>
<dbReference type="EMBL" id="FZOD01000012">
    <property type="protein sequence ID" value="SNS61594.1"/>
    <property type="molecule type" value="Genomic_DNA"/>
</dbReference>
<proteinExistence type="predicted"/>
<dbReference type="SUPFAM" id="SSF52096">
    <property type="entry name" value="ClpP/crotonase"/>
    <property type="match status" value="1"/>
</dbReference>
<protein>
    <recommendedName>
        <fullName evidence="3">Enoyl-CoA hydratase/isomerase</fullName>
    </recommendedName>
</protein>
<gene>
    <name evidence="1" type="ORF">SAMN05216276_1012135</name>
</gene>
<organism evidence="1 2">
    <name type="scientific">Streptosporangium subroseum</name>
    <dbReference type="NCBI Taxonomy" id="106412"/>
    <lineage>
        <taxon>Bacteria</taxon>
        <taxon>Bacillati</taxon>
        <taxon>Actinomycetota</taxon>
        <taxon>Actinomycetes</taxon>
        <taxon>Streptosporangiales</taxon>
        <taxon>Streptosporangiaceae</taxon>
        <taxon>Streptosporangium</taxon>
    </lineage>
</organism>
<dbReference type="AlphaFoldDB" id="A0A239G0N6"/>
<dbReference type="Gene3D" id="3.90.226.10">
    <property type="entry name" value="2-enoyl-CoA Hydratase, Chain A, domain 1"/>
    <property type="match status" value="1"/>
</dbReference>
<dbReference type="InterPro" id="IPR029045">
    <property type="entry name" value="ClpP/crotonase-like_dom_sf"/>
</dbReference>
<evidence type="ECO:0000313" key="1">
    <source>
        <dbReference type="EMBL" id="SNS61594.1"/>
    </source>
</evidence>
<evidence type="ECO:0000313" key="2">
    <source>
        <dbReference type="Proteomes" id="UP000198282"/>
    </source>
</evidence>
<name>A0A239G0N6_9ACTN</name>
<keyword evidence="2" id="KW-1185">Reference proteome</keyword>